<dbReference type="InterPro" id="IPR050445">
    <property type="entry name" value="Bact_polysacc_biosynth/exp"/>
</dbReference>
<dbReference type="Pfam" id="PF02706">
    <property type="entry name" value="Wzz"/>
    <property type="match status" value="1"/>
</dbReference>
<organism evidence="9 10">
    <name type="scientific">Salmonella enterica subsp. arizonae</name>
    <dbReference type="NCBI Taxonomy" id="59203"/>
    <lineage>
        <taxon>Bacteria</taxon>
        <taxon>Pseudomonadati</taxon>
        <taxon>Pseudomonadota</taxon>
        <taxon>Gammaproteobacteria</taxon>
        <taxon>Enterobacterales</taxon>
        <taxon>Enterobacteriaceae</taxon>
        <taxon>Salmonella</taxon>
    </lineage>
</organism>
<evidence type="ECO:0000256" key="7">
    <source>
        <dbReference type="SAM" id="Phobius"/>
    </source>
</evidence>
<keyword evidence="2" id="KW-1003">Cell membrane</keyword>
<feature type="transmembrane region" description="Helical" evidence="7">
    <location>
        <begin position="42"/>
        <end position="61"/>
    </location>
</feature>
<evidence type="ECO:0000256" key="2">
    <source>
        <dbReference type="ARBA" id="ARBA00022475"/>
    </source>
</evidence>
<dbReference type="InterPro" id="IPR003856">
    <property type="entry name" value="LPS_length_determ_N"/>
</dbReference>
<gene>
    <name evidence="9" type="primary">fepE_1</name>
    <name evidence="9" type="ORF">NCTC7303_00533</name>
</gene>
<dbReference type="SUPFAM" id="SSF160355">
    <property type="entry name" value="Bacterial polysaccharide co-polymerase-like"/>
    <property type="match status" value="1"/>
</dbReference>
<feature type="region of interest" description="Disordered" evidence="6">
    <location>
        <begin position="139"/>
        <end position="160"/>
    </location>
</feature>
<accession>A0A379SFN5</accession>
<comment type="subcellular location">
    <subcellularLocation>
        <location evidence="1">Cell membrane</location>
        <topology evidence="1">Multi-pass membrane protein</topology>
    </subcellularLocation>
</comment>
<evidence type="ECO:0000256" key="3">
    <source>
        <dbReference type="ARBA" id="ARBA00022692"/>
    </source>
</evidence>
<dbReference type="AlphaFoldDB" id="A0A379SFN5"/>
<dbReference type="Gene3D" id="3.30.1890.10">
    <property type="entry name" value="FepE-like"/>
    <property type="match status" value="1"/>
</dbReference>
<keyword evidence="4 7" id="KW-1133">Transmembrane helix</keyword>
<dbReference type="PANTHER" id="PTHR32309">
    <property type="entry name" value="TYROSINE-PROTEIN KINASE"/>
    <property type="match status" value="1"/>
</dbReference>
<dbReference type="Proteomes" id="UP000255443">
    <property type="component" value="Unassembled WGS sequence"/>
</dbReference>
<keyword evidence="3 7" id="KW-0812">Transmembrane</keyword>
<protein>
    <submittedName>
        <fullName evidence="9">Ferric enterobactin transport protein FepE</fullName>
    </submittedName>
</protein>
<keyword evidence="5 7" id="KW-0472">Membrane</keyword>
<proteinExistence type="predicted"/>
<evidence type="ECO:0000256" key="5">
    <source>
        <dbReference type="ARBA" id="ARBA00023136"/>
    </source>
</evidence>
<dbReference type="GO" id="GO:0005886">
    <property type="term" value="C:plasma membrane"/>
    <property type="evidence" value="ECO:0007669"/>
    <property type="project" value="UniProtKB-SubCell"/>
</dbReference>
<evidence type="ECO:0000256" key="1">
    <source>
        <dbReference type="ARBA" id="ARBA00004651"/>
    </source>
</evidence>
<feature type="domain" description="Polysaccharide chain length determinant N-terminal" evidence="8">
    <location>
        <begin position="26"/>
        <end position="122"/>
    </location>
</feature>
<sequence length="160" mass="17990">MSSLNINQEKNQQFAGYSLPPANSHEIDLFSLMEVLWQAKRHILATIFAFACMGLLLSFLLPQKWTSQAIVTPAESVQWQGLERTLTALRVLDMDVSVDRVSVFNLFIKKFSSLLLLEEYLRSSPYVMDQLKGAKIDEAGSSSGNCRAERKNESGGQQCR</sequence>
<evidence type="ECO:0000259" key="8">
    <source>
        <dbReference type="Pfam" id="PF02706"/>
    </source>
</evidence>
<evidence type="ECO:0000256" key="4">
    <source>
        <dbReference type="ARBA" id="ARBA00022989"/>
    </source>
</evidence>
<dbReference type="GO" id="GO:0004713">
    <property type="term" value="F:protein tyrosine kinase activity"/>
    <property type="evidence" value="ECO:0007669"/>
    <property type="project" value="TreeGrafter"/>
</dbReference>
<evidence type="ECO:0000256" key="6">
    <source>
        <dbReference type="SAM" id="MobiDB-lite"/>
    </source>
</evidence>
<evidence type="ECO:0000313" key="10">
    <source>
        <dbReference type="Proteomes" id="UP000255443"/>
    </source>
</evidence>
<evidence type="ECO:0000313" key="9">
    <source>
        <dbReference type="EMBL" id="SUG28409.1"/>
    </source>
</evidence>
<reference evidence="9 10" key="1">
    <citation type="submission" date="2018-06" db="EMBL/GenBank/DDBJ databases">
        <authorList>
            <consortium name="Pathogen Informatics"/>
            <person name="Doyle S."/>
        </authorList>
    </citation>
    <scope>NUCLEOTIDE SEQUENCE [LARGE SCALE GENOMIC DNA]</scope>
    <source>
        <strain evidence="9 10">NCTC7303</strain>
    </source>
</reference>
<dbReference type="PANTHER" id="PTHR32309:SF13">
    <property type="entry name" value="FERRIC ENTEROBACTIN TRANSPORT PROTEIN FEPE"/>
    <property type="match status" value="1"/>
</dbReference>
<dbReference type="EMBL" id="UGXC01000002">
    <property type="protein sequence ID" value="SUG28409.1"/>
    <property type="molecule type" value="Genomic_DNA"/>
</dbReference>
<name>A0A379SFN5_SALER</name>